<dbReference type="EMBL" id="FNMU01000002">
    <property type="protein sequence ID" value="SDW34131.1"/>
    <property type="molecule type" value="Genomic_DNA"/>
</dbReference>
<name>A0A1L3Q436_9EURY</name>
<dbReference type="SUPFAM" id="SSF52141">
    <property type="entry name" value="Uracil-DNA glycosylase-like"/>
    <property type="match status" value="1"/>
</dbReference>
<dbReference type="CDD" id="cd10032">
    <property type="entry name" value="UDG-F6_HDG"/>
    <property type="match status" value="1"/>
</dbReference>
<dbReference type="NCBIfam" id="TIGR04274">
    <property type="entry name" value="hypoxanDNAglyco"/>
    <property type="match status" value="1"/>
</dbReference>
<dbReference type="STRING" id="2177.BHR79_09200"/>
<dbReference type="InterPro" id="IPR005122">
    <property type="entry name" value="Uracil-DNA_glycosylase-like"/>
</dbReference>
<dbReference type="InterPro" id="IPR036895">
    <property type="entry name" value="Uracil-DNA_glycosylase-like_sf"/>
</dbReference>
<protein>
    <submittedName>
        <fullName evidence="2">DNA-deoxyinosine glycosylase</fullName>
        <ecNumber evidence="3">3.2.2.15</ecNumber>
    </submittedName>
    <submittedName>
        <fullName evidence="4">Hypoxanthine-DNA glycosylase</fullName>
    </submittedName>
</protein>
<dbReference type="OrthoDB" id="134618at2157"/>
<evidence type="ECO:0000313" key="2">
    <source>
        <dbReference type="EMBL" id="APH39639.1"/>
    </source>
</evidence>
<evidence type="ECO:0000259" key="1">
    <source>
        <dbReference type="SMART" id="SM00986"/>
    </source>
</evidence>
<dbReference type="Proteomes" id="UP000198669">
    <property type="component" value="Unassembled WGS sequence"/>
</dbReference>
<reference evidence="3 7" key="3">
    <citation type="submission" date="2018-10" db="EMBL/GenBank/DDBJ databases">
        <title>Cultivation of a novel Methanohalophilus strain from Kebrit Deep of the Red Sea and a genomic comparison of members of the genus Methanohalophilus.</title>
        <authorList>
            <person name="Guan Y."/>
            <person name="Ngugi D.K."/>
            <person name="Stingl U."/>
        </authorList>
    </citation>
    <scope>NUCLEOTIDE SEQUENCE [LARGE SCALE GENOMIC DNA]</scope>
    <source>
        <strain evidence="3 7">DSM 3094</strain>
    </source>
</reference>
<dbReference type="KEGG" id="mhaz:BHR79_09200"/>
<dbReference type="RefSeq" id="WP_072562061.1">
    <property type="nucleotide sequence ID" value="NZ_CP017921.1"/>
</dbReference>
<reference evidence="2 5" key="1">
    <citation type="submission" date="2016-10" db="EMBL/GenBank/DDBJ databases">
        <title>Methanohalophilus halophilus.</title>
        <authorList>
            <person name="L'haridon S."/>
        </authorList>
    </citation>
    <scope>NUCLEOTIDE SEQUENCE [LARGE SCALE GENOMIC DNA]</scope>
    <source>
        <strain evidence="2 5">Z-7982</strain>
    </source>
</reference>
<gene>
    <name evidence="2" type="ORF">BHR79_09200</name>
    <name evidence="3" type="ORF">EFE40_06065</name>
    <name evidence="4" type="ORF">SAMN04515625_0753</name>
</gene>
<keyword evidence="3" id="KW-0326">Glycosidase</keyword>
<dbReference type="Pfam" id="PF03167">
    <property type="entry name" value="UDG"/>
    <property type="match status" value="1"/>
</dbReference>
<sequence length="159" mass="18430">MAKKGLEPIIHQDTEILILGSLPGEESLRQQKYYANKGNDFWKLTGDAIGEELDNKEYPEKLRILKEHKIGLWDVFREAERKGSGDSEIRYEVINDFSMLKVIAPNIRKILFNGKTRAGKYEYLLQEKGYDTAVLPSSSGANRQNRIEREKIWKQQLQC</sequence>
<evidence type="ECO:0000313" key="6">
    <source>
        <dbReference type="Proteomes" id="UP000198669"/>
    </source>
</evidence>
<evidence type="ECO:0000313" key="5">
    <source>
        <dbReference type="Proteomes" id="UP000186879"/>
    </source>
</evidence>
<keyword evidence="3" id="KW-0378">Hydrolase</keyword>
<dbReference type="InterPro" id="IPR026353">
    <property type="entry name" value="Hypoxan-DNA_Glyclase"/>
</dbReference>
<dbReference type="SMART" id="SM00986">
    <property type="entry name" value="UDG"/>
    <property type="match status" value="1"/>
</dbReference>
<reference evidence="4 6" key="2">
    <citation type="submission" date="2016-10" db="EMBL/GenBank/DDBJ databases">
        <authorList>
            <person name="de Groot N.N."/>
        </authorList>
    </citation>
    <scope>NUCLEOTIDE SEQUENCE [LARGE SCALE GENOMIC DNA]</scope>
    <source>
        <strain evidence="4 6">Z-7982</strain>
    </source>
</reference>
<dbReference type="EC" id="3.2.2.15" evidence="3"/>
<dbReference type="Gene3D" id="3.40.470.10">
    <property type="entry name" value="Uracil-DNA glycosylase-like domain"/>
    <property type="match status" value="1"/>
</dbReference>
<dbReference type="Proteomes" id="UP000186879">
    <property type="component" value="Chromosome"/>
</dbReference>
<feature type="domain" description="Uracil-DNA glycosylase-like" evidence="1">
    <location>
        <begin position="7"/>
        <end position="157"/>
    </location>
</feature>
<organism evidence="2 5">
    <name type="scientific">Methanohalophilus halophilus</name>
    <dbReference type="NCBI Taxonomy" id="2177"/>
    <lineage>
        <taxon>Archaea</taxon>
        <taxon>Methanobacteriati</taxon>
        <taxon>Methanobacteriota</taxon>
        <taxon>Stenosarchaea group</taxon>
        <taxon>Methanomicrobia</taxon>
        <taxon>Methanosarcinales</taxon>
        <taxon>Methanosarcinaceae</taxon>
        <taxon>Methanohalophilus</taxon>
    </lineage>
</organism>
<dbReference type="AlphaFoldDB" id="A0A1L3Q436"/>
<accession>A0A1L3Q436</accession>
<proteinExistence type="predicted"/>
<dbReference type="EMBL" id="RJJG01000004">
    <property type="protein sequence ID" value="RNI09025.1"/>
    <property type="molecule type" value="Genomic_DNA"/>
</dbReference>
<dbReference type="SMART" id="SM00987">
    <property type="entry name" value="UreE_C"/>
    <property type="match status" value="1"/>
</dbReference>
<dbReference type="Proteomes" id="UP000267921">
    <property type="component" value="Unassembled WGS sequence"/>
</dbReference>
<evidence type="ECO:0000313" key="3">
    <source>
        <dbReference type="EMBL" id="RNI09025.1"/>
    </source>
</evidence>
<keyword evidence="5" id="KW-1185">Reference proteome</keyword>
<evidence type="ECO:0000313" key="4">
    <source>
        <dbReference type="EMBL" id="SDW34131.1"/>
    </source>
</evidence>
<dbReference type="GeneID" id="30583945"/>
<evidence type="ECO:0000313" key="7">
    <source>
        <dbReference type="Proteomes" id="UP000267921"/>
    </source>
</evidence>
<dbReference type="GO" id="GO:0033958">
    <property type="term" value="F:DNA-deoxyinosine glycosylase activity"/>
    <property type="evidence" value="ECO:0007669"/>
    <property type="project" value="UniProtKB-EC"/>
</dbReference>
<dbReference type="EMBL" id="CP017921">
    <property type="protein sequence ID" value="APH39639.1"/>
    <property type="molecule type" value="Genomic_DNA"/>
</dbReference>